<accession>A0A383AGL4</accession>
<feature type="region of interest" description="Disordered" evidence="1">
    <location>
        <begin position="31"/>
        <end position="51"/>
    </location>
</feature>
<proteinExistence type="predicted"/>
<gene>
    <name evidence="2" type="ORF">METZ01_LOCUS459910</name>
</gene>
<feature type="compositionally biased region" description="Acidic residues" evidence="1">
    <location>
        <begin position="42"/>
        <end position="51"/>
    </location>
</feature>
<evidence type="ECO:0000313" key="2">
    <source>
        <dbReference type="EMBL" id="SVE07056.1"/>
    </source>
</evidence>
<reference evidence="2" key="1">
    <citation type="submission" date="2018-05" db="EMBL/GenBank/DDBJ databases">
        <authorList>
            <person name="Lanie J.A."/>
            <person name="Ng W.-L."/>
            <person name="Kazmierczak K.M."/>
            <person name="Andrzejewski T.M."/>
            <person name="Davidsen T.M."/>
            <person name="Wayne K.J."/>
            <person name="Tettelin H."/>
            <person name="Glass J.I."/>
            <person name="Rusch D."/>
            <person name="Podicherti R."/>
            <person name="Tsui H.-C.T."/>
            <person name="Winkler M.E."/>
        </authorList>
    </citation>
    <scope>NUCLEOTIDE SEQUENCE</scope>
</reference>
<feature type="non-terminal residue" evidence="2">
    <location>
        <position position="1"/>
    </location>
</feature>
<name>A0A383AGL4_9ZZZZ</name>
<dbReference type="EMBL" id="UINC01192093">
    <property type="protein sequence ID" value="SVE07056.1"/>
    <property type="molecule type" value="Genomic_DNA"/>
</dbReference>
<organism evidence="2">
    <name type="scientific">marine metagenome</name>
    <dbReference type="NCBI Taxonomy" id="408172"/>
    <lineage>
        <taxon>unclassified sequences</taxon>
        <taxon>metagenomes</taxon>
        <taxon>ecological metagenomes</taxon>
    </lineage>
</organism>
<feature type="compositionally biased region" description="Basic and acidic residues" evidence="1">
    <location>
        <begin position="31"/>
        <end position="41"/>
    </location>
</feature>
<evidence type="ECO:0000256" key="1">
    <source>
        <dbReference type="SAM" id="MobiDB-lite"/>
    </source>
</evidence>
<sequence>TAAEFELKEVEGSDPKSWDVKVDPMLIRWRENRRDRSRERGDDDDGGDLSE</sequence>
<protein>
    <submittedName>
        <fullName evidence="2">Uncharacterized protein</fullName>
    </submittedName>
</protein>
<dbReference type="AlphaFoldDB" id="A0A383AGL4"/>